<dbReference type="AlphaFoldDB" id="A0A5C6QTH8"/>
<name>A0A5C6QTH8_9GAMM</name>
<dbReference type="SMART" id="SM00387">
    <property type="entry name" value="HATPase_c"/>
    <property type="match status" value="1"/>
</dbReference>
<keyword evidence="13" id="KW-1185">Reference proteome</keyword>
<keyword evidence="9" id="KW-0067">ATP-binding</keyword>
<dbReference type="EC" id="2.7.13.3" evidence="3"/>
<dbReference type="Pfam" id="PF00512">
    <property type="entry name" value="HisKA"/>
    <property type="match status" value="1"/>
</dbReference>
<keyword evidence="10" id="KW-0472">Membrane</keyword>
<gene>
    <name evidence="12" type="ORF">ESZ36_01925</name>
</gene>
<dbReference type="GO" id="GO:0005524">
    <property type="term" value="F:ATP binding"/>
    <property type="evidence" value="ECO:0007669"/>
    <property type="project" value="UniProtKB-KW"/>
</dbReference>
<organism evidence="12 13">
    <name type="scientific">Colwellia demingiae</name>
    <dbReference type="NCBI Taxonomy" id="89401"/>
    <lineage>
        <taxon>Bacteria</taxon>
        <taxon>Pseudomonadati</taxon>
        <taxon>Pseudomonadota</taxon>
        <taxon>Gammaproteobacteria</taxon>
        <taxon>Alteromonadales</taxon>
        <taxon>Colwelliaceae</taxon>
        <taxon>Colwellia</taxon>
    </lineage>
</organism>
<dbReference type="InterPro" id="IPR003661">
    <property type="entry name" value="HisK_dim/P_dom"/>
</dbReference>
<evidence type="ECO:0000256" key="10">
    <source>
        <dbReference type="SAM" id="Phobius"/>
    </source>
</evidence>
<evidence type="ECO:0000256" key="7">
    <source>
        <dbReference type="ARBA" id="ARBA00022741"/>
    </source>
</evidence>
<keyword evidence="6" id="KW-0808">Transferase</keyword>
<dbReference type="SUPFAM" id="SSF47384">
    <property type="entry name" value="Homodimeric domain of signal transducing histidine kinase"/>
    <property type="match status" value="1"/>
</dbReference>
<proteinExistence type="predicted"/>
<feature type="transmembrane region" description="Helical" evidence="10">
    <location>
        <begin position="12"/>
        <end position="35"/>
    </location>
</feature>
<evidence type="ECO:0000313" key="13">
    <source>
        <dbReference type="Proteomes" id="UP000321822"/>
    </source>
</evidence>
<dbReference type="PROSITE" id="PS50109">
    <property type="entry name" value="HIS_KIN"/>
    <property type="match status" value="1"/>
</dbReference>
<evidence type="ECO:0000256" key="2">
    <source>
        <dbReference type="ARBA" id="ARBA00004651"/>
    </source>
</evidence>
<keyword evidence="10" id="KW-1133">Transmembrane helix</keyword>
<feature type="domain" description="Histidine kinase" evidence="11">
    <location>
        <begin position="237"/>
        <end position="450"/>
    </location>
</feature>
<dbReference type="InterPro" id="IPR036097">
    <property type="entry name" value="HisK_dim/P_sf"/>
</dbReference>
<dbReference type="InterPro" id="IPR036890">
    <property type="entry name" value="HATPase_C_sf"/>
</dbReference>
<dbReference type="PANTHER" id="PTHR44936">
    <property type="entry name" value="SENSOR PROTEIN CREC"/>
    <property type="match status" value="1"/>
</dbReference>
<dbReference type="Gene3D" id="1.10.287.130">
    <property type="match status" value="1"/>
</dbReference>
<comment type="subcellular location">
    <subcellularLocation>
        <location evidence="2">Cell membrane</location>
        <topology evidence="2">Multi-pass membrane protein</topology>
    </subcellularLocation>
</comment>
<evidence type="ECO:0000256" key="9">
    <source>
        <dbReference type="ARBA" id="ARBA00022840"/>
    </source>
</evidence>
<dbReference type="OrthoDB" id="9804645at2"/>
<evidence type="ECO:0000256" key="1">
    <source>
        <dbReference type="ARBA" id="ARBA00000085"/>
    </source>
</evidence>
<dbReference type="InterPro" id="IPR004358">
    <property type="entry name" value="Sig_transdc_His_kin-like_C"/>
</dbReference>
<keyword evidence="5" id="KW-0597">Phosphoprotein</keyword>
<evidence type="ECO:0000256" key="8">
    <source>
        <dbReference type="ARBA" id="ARBA00022777"/>
    </source>
</evidence>
<feature type="transmembrane region" description="Helical" evidence="10">
    <location>
        <begin position="156"/>
        <end position="176"/>
    </location>
</feature>
<accession>A0A5C6QTH8</accession>
<dbReference type="InterPro" id="IPR050980">
    <property type="entry name" value="2C_sensor_his_kinase"/>
</dbReference>
<dbReference type="Gene3D" id="3.30.565.10">
    <property type="entry name" value="Histidine kinase-like ATPase, C-terminal domain"/>
    <property type="match status" value="1"/>
</dbReference>
<dbReference type="PRINTS" id="PR00344">
    <property type="entry name" value="BCTRLSENSOR"/>
</dbReference>
<evidence type="ECO:0000259" key="11">
    <source>
        <dbReference type="PROSITE" id="PS50109"/>
    </source>
</evidence>
<dbReference type="PANTHER" id="PTHR44936:SF10">
    <property type="entry name" value="SENSOR PROTEIN RSTB"/>
    <property type="match status" value="1"/>
</dbReference>
<dbReference type="InterPro" id="IPR005467">
    <property type="entry name" value="His_kinase_dom"/>
</dbReference>
<evidence type="ECO:0000256" key="3">
    <source>
        <dbReference type="ARBA" id="ARBA00012438"/>
    </source>
</evidence>
<dbReference type="GO" id="GO:0000155">
    <property type="term" value="F:phosphorelay sensor kinase activity"/>
    <property type="evidence" value="ECO:0007669"/>
    <property type="project" value="InterPro"/>
</dbReference>
<keyword evidence="8" id="KW-0418">Kinase</keyword>
<keyword evidence="10" id="KW-0812">Transmembrane</keyword>
<keyword evidence="4" id="KW-1003">Cell membrane</keyword>
<evidence type="ECO:0000313" key="12">
    <source>
        <dbReference type="EMBL" id="TWX72012.1"/>
    </source>
</evidence>
<dbReference type="CDD" id="cd00082">
    <property type="entry name" value="HisKA"/>
    <property type="match status" value="1"/>
</dbReference>
<comment type="caution">
    <text evidence="12">The sequence shown here is derived from an EMBL/GenBank/DDBJ whole genome shotgun (WGS) entry which is preliminary data.</text>
</comment>
<dbReference type="Proteomes" id="UP000321822">
    <property type="component" value="Unassembled WGS sequence"/>
</dbReference>
<comment type="catalytic activity">
    <reaction evidence="1">
        <text>ATP + protein L-histidine = ADP + protein N-phospho-L-histidine.</text>
        <dbReference type="EC" id="2.7.13.3"/>
    </reaction>
</comment>
<reference evidence="12 13" key="1">
    <citation type="submission" date="2019-07" db="EMBL/GenBank/DDBJ databases">
        <title>Genomes of sea-ice associated Colwellia species.</title>
        <authorList>
            <person name="Bowman J.P."/>
        </authorList>
    </citation>
    <scope>NUCLEOTIDE SEQUENCE [LARGE SCALE GENOMIC DNA]</scope>
    <source>
        <strain evidence="12 13">ACAM 459</strain>
    </source>
</reference>
<sequence>MSKLSISLFSRLYLSILLVIFISVALTKTVVEIYYEEEEFSFFIRDANYIFEQIDLKANSNKDQSRIKLPFPFNRDFTAKFIPKKTKDSVCTSCQFIKSIKNTRYYELEEGERLAEFSLPKSQNSLIIYEMLDSERSEVYLSDESFVDDDEHDETLFFFIILITSLFLGVTIYWPIKKLQTQIKALINSHYQFGLGNMNIKADTKIQKPLNELAYSFNEMAQAIAANVKERDIFSQAIPHEVRTPLSRIQLASGLIRKKTTDSDILELVDDVDNYVVDINELIKQIVEFSRINTDKAEESFEHYQSIELKAFVESRLNVLTNKESKEIIVEIDELIEVTTIPIYLRLLIDNFVKNAFNHAQEKIQLTASISNGEITLIVEDDGIGISPDDRETIFIPFARLDKSRSRKTGGLGLGLSIAKAAAIRMQGNISVSESTLGGAKFSFTQRLKNKSL</sequence>
<evidence type="ECO:0000256" key="6">
    <source>
        <dbReference type="ARBA" id="ARBA00022679"/>
    </source>
</evidence>
<dbReference type="SMART" id="SM00388">
    <property type="entry name" value="HisKA"/>
    <property type="match status" value="1"/>
</dbReference>
<dbReference type="SUPFAM" id="SSF55874">
    <property type="entry name" value="ATPase domain of HSP90 chaperone/DNA topoisomerase II/histidine kinase"/>
    <property type="match status" value="1"/>
</dbReference>
<dbReference type="EMBL" id="VOLT01000001">
    <property type="protein sequence ID" value="TWX72012.1"/>
    <property type="molecule type" value="Genomic_DNA"/>
</dbReference>
<dbReference type="RefSeq" id="WP_146782759.1">
    <property type="nucleotide sequence ID" value="NZ_VOLT01000001.1"/>
</dbReference>
<dbReference type="GO" id="GO:0005886">
    <property type="term" value="C:plasma membrane"/>
    <property type="evidence" value="ECO:0007669"/>
    <property type="project" value="UniProtKB-SubCell"/>
</dbReference>
<keyword evidence="7" id="KW-0547">Nucleotide-binding</keyword>
<dbReference type="Pfam" id="PF02518">
    <property type="entry name" value="HATPase_c"/>
    <property type="match status" value="1"/>
</dbReference>
<evidence type="ECO:0000256" key="4">
    <source>
        <dbReference type="ARBA" id="ARBA00022475"/>
    </source>
</evidence>
<dbReference type="InterPro" id="IPR003594">
    <property type="entry name" value="HATPase_dom"/>
</dbReference>
<evidence type="ECO:0000256" key="5">
    <source>
        <dbReference type="ARBA" id="ARBA00022553"/>
    </source>
</evidence>
<protein>
    <recommendedName>
        <fullName evidence="3">histidine kinase</fullName>
        <ecNumber evidence="3">2.7.13.3</ecNumber>
    </recommendedName>
</protein>